<dbReference type="InterPro" id="IPR055081">
    <property type="entry name" value="NLP1-9_GAF"/>
</dbReference>
<protein>
    <submittedName>
        <fullName evidence="3">(rape) hypothetical protein</fullName>
    </submittedName>
</protein>
<reference evidence="3" key="1">
    <citation type="submission" date="2021-01" db="EMBL/GenBank/DDBJ databases">
        <authorList>
            <consortium name="Genoscope - CEA"/>
            <person name="William W."/>
        </authorList>
    </citation>
    <scope>NUCLEOTIDE SEQUENCE</scope>
</reference>
<dbReference type="AlphaFoldDB" id="A0A816LT44"/>
<dbReference type="SUPFAM" id="SSF54593">
    <property type="entry name" value="Glyoxalase/Bleomycin resistance protein/Dihydroxybiphenyl dioxygenase"/>
    <property type="match status" value="1"/>
</dbReference>
<name>A0A816LT44_BRANA</name>
<evidence type="ECO:0000259" key="1">
    <source>
        <dbReference type="Pfam" id="PF00903"/>
    </source>
</evidence>
<proteinExistence type="predicted"/>
<evidence type="ECO:0000259" key="2">
    <source>
        <dbReference type="Pfam" id="PF22922"/>
    </source>
</evidence>
<dbReference type="PANTHER" id="PTHR10374:SF30">
    <property type="entry name" value="LACTOYLGLUTATHIONE LYASE"/>
    <property type="match status" value="1"/>
</dbReference>
<dbReference type="Proteomes" id="UP001295469">
    <property type="component" value="Chromosome C07"/>
</dbReference>
<dbReference type="InterPro" id="IPR029068">
    <property type="entry name" value="Glyas_Bleomycin-R_OHBP_Dase"/>
</dbReference>
<dbReference type="Pfam" id="PF22922">
    <property type="entry name" value="GAF_NLP"/>
    <property type="match status" value="1"/>
</dbReference>
<dbReference type="PANTHER" id="PTHR10374">
    <property type="entry name" value="LACTOYLGLUTATHIONE LYASE GLYOXALASE I"/>
    <property type="match status" value="1"/>
</dbReference>
<organism evidence="3">
    <name type="scientific">Brassica napus</name>
    <name type="common">Rape</name>
    <dbReference type="NCBI Taxonomy" id="3708"/>
    <lineage>
        <taxon>Eukaryota</taxon>
        <taxon>Viridiplantae</taxon>
        <taxon>Streptophyta</taxon>
        <taxon>Embryophyta</taxon>
        <taxon>Tracheophyta</taxon>
        <taxon>Spermatophyta</taxon>
        <taxon>Magnoliopsida</taxon>
        <taxon>eudicotyledons</taxon>
        <taxon>Gunneridae</taxon>
        <taxon>Pentapetalae</taxon>
        <taxon>rosids</taxon>
        <taxon>malvids</taxon>
        <taxon>Brassicales</taxon>
        <taxon>Brassicaceae</taxon>
        <taxon>Brassiceae</taxon>
        <taxon>Brassica</taxon>
    </lineage>
</organism>
<sequence length="157" mass="17798">MDMEGFVNACLGDYLSKGQGVAGKALISNKPSFSSDSPQEVFQDDLSDAYAALGFMRDAGFKLDWLEKKLDIVLFCLFFYFNLQMFQVKDPKASLDFYSRVLGMSLLKRLDFSEMKFSLYFLGYEDTSTAPTDPTERLNQIQANGIVEAQFLCMTNY</sequence>
<accession>A0A816LT44</accession>
<gene>
    <name evidence="3" type="ORF">DARMORV10_C07P01610.1</name>
</gene>
<evidence type="ECO:0000313" key="3">
    <source>
        <dbReference type="EMBL" id="CAF1945536.1"/>
    </source>
</evidence>
<dbReference type="Gene3D" id="3.10.180.10">
    <property type="entry name" value="2,3-Dihydroxybiphenyl 1,2-Dioxygenase, domain 1"/>
    <property type="match status" value="1"/>
</dbReference>
<feature type="domain" description="Glyoxalase/fosfomycin resistance/dioxygenase" evidence="1">
    <location>
        <begin position="85"/>
        <end position="114"/>
    </location>
</feature>
<dbReference type="Pfam" id="PF00903">
    <property type="entry name" value="Glyoxalase"/>
    <property type="match status" value="1"/>
</dbReference>
<dbReference type="InterPro" id="IPR004360">
    <property type="entry name" value="Glyas_Fos-R_dOase_dom"/>
</dbReference>
<dbReference type="EMBL" id="HG994371">
    <property type="protein sequence ID" value="CAF1945536.1"/>
    <property type="molecule type" value="Genomic_DNA"/>
</dbReference>
<feature type="domain" description="NLP1-9 GAF" evidence="2">
    <location>
        <begin position="2"/>
        <end position="36"/>
    </location>
</feature>